<feature type="transmembrane region" description="Helical" evidence="1">
    <location>
        <begin position="41"/>
        <end position="59"/>
    </location>
</feature>
<dbReference type="RefSeq" id="WP_086800722.1">
    <property type="nucleotide sequence ID" value="NZ_CP119182.1"/>
</dbReference>
<sequence>MSGTAVGASRNVWEGAGTFVIGLVLWLFTDGVEVPVVTLTKVGVVMMCVGAVLVATGLYQRVRGTPGG</sequence>
<dbReference type="Proteomes" id="UP000661025">
    <property type="component" value="Unassembled WGS sequence"/>
</dbReference>
<comment type="caution">
    <text evidence="2">The sequence shown here is derived from an EMBL/GenBank/DDBJ whole genome shotgun (WGS) entry which is preliminary data.</text>
</comment>
<proteinExistence type="predicted"/>
<dbReference type="AlphaFoldDB" id="A0A927QGX6"/>
<keyword evidence="1" id="KW-0472">Membrane</keyword>
<protein>
    <submittedName>
        <fullName evidence="2">Uncharacterized protein</fullName>
    </submittedName>
</protein>
<feature type="transmembrane region" description="Helical" evidence="1">
    <location>
        <begin position="12"/>
        <end position="29"/>
    </location>
</feature>
<organism evidence="2 3">
    <name type="scientific">Streptomyces caniscabiei</name>
    <dbReference type="NCBI Taxonomy" id="2746961"/>
    <lineage>
        <taxon>Bacteria</taxon>
        <taxon>Bacillati</taxon>
        <taxon>Actinomycetota</taxon>
        <taxon>Actinomycetes</taxon>
        <taxon>Kitasatosporales</taxon>
        <taxon>Streptomycetaceae</taxon>
        <taxon>Streptomyces</taxon>
    </lineage>
</organism>
<dbReference type="GeneID" id="79930472"/>
<evidence type="ECO:0000313" key="2">
    <source>
        <dbReference type="EMBL" id="MBD9726658.1"/>
    </source>
</evidence>
<evidence type="ECO:0000256" key="1">
    <source>
        <dbReference type="SAM" id="Phobius"/>
    </source>
</evidence>
<dbReference type="Pfam" id="PF18969">
    <property type="entry name" value="DUF5708"/>
    <property type="match status" value="1"/>
</dbReference>
<reference evidence="2" key="1">
    <citation type="submission" date="2020-09" db="EMBL/GenBank/DDBJ databases">
        <title>Streptomyces canutascabiei sp. nov., which causes potato common scab and is distributed across the world.</title>
        <authorList>
            <person name="Nguyen H.P."/>
            <person name="Weisberg A.J."/>
            <person name="Chang J.H."/>
            <person name="Clarke C.R."/>
        </authorList>
    </citation>
    <scope>NUCLEOTIDE SEQUENCE</scope>
    <source>
        <strain evidence="2">ID-01-6.2a</strain>
    </source>
</reference>
<gene>
    <name evidence="2" type="ORF">IHE70_26330</name>
</gene>
<keyword evidence="1" id="KW-0812">Transmembrane</keyword>
<name>A0A927QGX6_9ACTN</name>
<evidence type="ECO:0000313" key="3">
    <source>
        <dbReference type="Proteomes" id="UP000661025"/>
    </source>
</evidence>
<dbReference type="EMBL" id="JACYXT010000012">
    <property type="protein sequence ID" value="MBD9726658.1"/>
    <property type="molecule type" value="Genomic_DNA"/>
</dbReference>
<keyword evidence="1" id="KW-1133">Transmembrane helix</keyword>
<accession>A0A927QGX6</accession>
<dbReference type="InterPro" id="IPR043762">
    <property type="entry name" value="DUF5708"/>
</dbReference>